<dbReference type="Gene3D" id="3.90.70.10">
    <property type="entry name" value="Cysteine proteinases"/>
    <property type="match status" value="1"/>
</dbReference>
<accession>A0A016UZU7</accession>
<feature type="domain" description="Peptidase C1A papain C-terminal" evidence="2">
    <location>
        <begin position="2"/>
        <end position="218"/>
    </location>
</feature>
<keyword evidence="4" id="KW-1185">Reference proteome</keyword>
<dbReference type="Proteomes" id="UP000024635">
    <property type="component" value="Unassembled WGS sequence"/>
</dbReference>
<dbReference type="InterPro" id="IPR038765">
    <property type="entry name" value="Papain-like_cys_pep_sf"/>
</dbReference>
<comment type="similarity">
    <text evidence="1">Belongs to the peptidase C1 family.</text>
</comment>
<reference evidence="4" key="1">
    <citation type="journal article" date="2015" name="Nat. Genet.">
        <title>The genome and transcriptome of the zoonotic hookworm Ancylostoma ceylanicum identify infection-specific gene families.</title>
        <authorList>
            <person name="Schwarz E.M."/>
            <person name="Hu Y."/>
            <person name="Antoshechkin I."/>
            <person name="Miller M.M."/>
            <person name="Sternberg P.W."/>
            <person name="Aroian R.V."/>
        </authorList>
    </citation>
    <scope>NUCLEOTIDE SEQUENCE</scope>
    <source>
        <strain evidence="4">HY135</strain>
    </source>
</reference>
<dbReference type="Pfam" id="PF00112">
    <property type="entry name" value="Peptidase_C1"/>
    <property type="match status" value="1"/>
</dbReference>
<dbReference type="InterPro" id="IPR025660">
    <property type="entry name" value="Pept_his_AS"/>
</dbReference>
<dbReference type="SUPFAM" id="SSF54001">
    <property type="entry name" value="Cysteine proteinases"/>
    <property type="match status" value="1"/>
</dbReference>
<sequence>MLPTLISLPAVTSVATGKEFRMIYVSLFSTLSIPRCNGGWTLRAFEYLRLEGVVTGGRYKEKGVCKPYAFYPCGRHANQKYYGECPLYGWPTPVCRKVCQRQYKKTWTQDKIWGSTAYQIAMDEKLIKKEIMTNGPVVASMRVFTDFYSYNGGVYVYTGGDDQGGHAVKIIGWGKERGTPYWLVANSWNTDWGENGGYFRILRGSNHCEIEQNVVAGRIRRYQG</sequence>
<proteinExistence type="inferred from homology"/>
<comment type="caution">
    <text evidence="3">The sequence shown here is derived from an EMBL/GenBank/DDBJ whole genome shotgun (WGS) entry which is preliminary data.</text>
</comment>
<evidence type="ECO:0000313" key="4">
    <source>
        <dbReference type="Proteomes" id="UP000024635"/>
    </source>
</evidence>
<evidence type="ECO:0000256" key="1">
    <source>
        <dbReference type="ARBA" id="ARBA00008455"/>
    </source>
</evidence>
<dbReference type="PANTHER" id="PTHR12411">
    <property type="entry name" value="CYSTEINE PROTEASE FAMILY C1-RELATED"/>
    <property type="match status" value="1"/>
</dbReference>
<dbReference type="AlphaFoldDB" id="A0A016UZU7"/>
<dbReference type="GO" id="GO:0008234">
    <property type="term" value="F:cysteine-type peptidase activity"/>
    <property type="evidence" value="ECO:0007669"/>
    <property type="project" value="InterPro"/>
</dbReference>
<organism evidence="3 4">
    <name type="scientific">Ancylostoma ceylanicum</name>
    <dbReference type="NCBI Taxonomy" id="53326"/>
    <lineage>
        <taxon>Eukaryota</taxon>
        <taxon>Metazoa</taxon>
        <taxon>Ecdysozoa</taxon>
        <taxon>Nematoda</taxon>
        <taxon>Chromadorea</taxon>
        <taxon>Rhabditida</taxon>
        <taxon>Rhabditina</taxon>
        <taxon>Rhabditomorpha</taxon>
        <taxon>Strongyloidea</taxon>
        <taxon>Ancylostomatidae</taxon>
        <taxon>Ancylostomatinae</taxon>
        <taxon>Ancylostoma</taxon>
    </lineage>
</organism>
<dbReference type="SMART" id="SM00645">
    <property type="entry name" value="Pept_C1"/>
    <property type="match status" value="1"/>
</dbReference>
<dbReference type="EMBL" id="JARK01001359">
    <property type="protein sequence ID" value="EYC19983.1"/>
    <property type="molecule type" value="Genomic_DNA"/>
</dbReference>
<dbReference type="InterPro" id="IPR013128">
    <property type="entry name" value="Peptidase_C1A"/>
</dbReference>
<gene>
    <name evidence="3" type="primary">Acey_s0023.g813</name>
    <name evidence="3" type="ORF">Y032_0023g813</name>
</gene>
<evidence type="ECO:0000259" key="2">
    <source>
        <dbReference type="SMART" id="SM00645"/>
    </source>
</evidence>
<dbReference type="OrthoDB" id="10058785at2759"/>
<dbReference type="GO" id="GO:0006508">
    <property type="term" value="P:proteolysis"/>
    <property type="evidence" value="ECO:0007669"/>
    <property type="project" value="InterPro"/>
</dbReference>
<dbReference type="InterPro" id="IPR000668">
    <property type="entry name" value="Peptidase_C1A_C"/>
</dbReference>
<dbReference type="PROSITE" id="PS00639">
    <property type="entry name" value="THIOL_PROTEASE_HIS"/>
    <property type="match status" value="1"/>
</dbReference>
<dbReference type="STRING" id="53326.A0A016UZU7"/>
<evidence type="ECO:0000313" key="3">
    <source>
        <dbReference type="EMBL" id="EYC19983.1"/>
    </source>
</evidence>
<name>A0A016UZU7_9BILA</name>
<protein>
    <recommendedName>
        <fullName evidence="2">Peptidase C1A papain C-terminal domain-containing protein</fullName>
    </recommendedName>
</protein>